<organism evidence="2 3">
    <name type="scientific">Schistosoma mattheei</name>
    <dbReference type="NCBI Taxonomy" id="31246"/>
    <lineage>
        <taxon>Eukaryota</taxon>
        <taxon>Metazoa</taxon>
        <taxon>Spiralia</taxon>
        <taxon>Lophotrochozoa</taxon>
        <taxon>Platyhelminthes</taxon>
        <taxon>Trematoda</taxon>
        <taxon>Digenea</taxon>
        <taxon>Strigeidida</taxon>
        <taxon>Schistosomatoidea</taxon>
        <taxon>Schistosomatidae</taxon>
        <taxon>Schistosoma</taxon>
    </lineage>
</organism>
<evidence type="ECO:0000313" key="3">
    <source>
        <dbReference type="Proteomes" id="UP000269396"/>
    </source>
</evidence>
<dbReference type="PANTHER" id="PTHR47020:SF1">
    <property type="entry name" value="HILLARIN"/>
    <property type="match status" value="1"/>
</dbReference>
<name>A0A183PT82_9TREM</name>
<gene>
    <name evidence="2" type="ORF">SMTD_LOCUS17568</name>
</gene>
<evidence type="ECO:0000313" key="2">
    <source>
        <dbReference type="EMBL" id="VDP74582.1"/>
    </source>
</evidence>
<evidence type="ECO:0000259" key="1">
    <source>
        <dbReference type="Pfam" id="PF23265"/>
    </source>
</evidence>
<protein>
    <recommendedName>
        <fullName evidence="1">KY-like immunoglobulin-like domain-containing protein</fullName>
    </recommendedName>
</protein>
<dbReference type="AlphaFoldDB" id="A0A183PT82"/>
<keyword evidence="3" id="KW-1185">Reference proteome</keyword>
<dbReference type="InterPro" id="IPR056564">
    <property type="entry name" value="Ig-like_KY"/>
</dbReference>
<feature type="domain" description="KY-like immunoglobulin-like" evidence="1">
    <location>
        <begin position="318"/>
        <end position="365"/>
    </location>
</feature>
<dbReference type="InterPro" id="IPR053041">
    <property type="entry name" value="Transglut-like_Superfamily_Mod"/>
</dbReference>
<dbReference type="Pfam" id="PF23265">
    <property type="entry name" value="Ig-like_KY"/>
    <property type="match status" value="1"/>
</dbReference>
<reference evidence="2 3" key="1">
    <citation type="submission" date="2018-11" db="EMBL/GenBank/DDBJ databases">
        <authorList>
            <consortium name="Pathogen Informatics"/>
        </authorList>
    </citation>
    <scope>NUCLEOTIDE SEQUENCE [LARGE SCALE GENOMIC DNA]</scope>
    <source>
        <strain>Denwood</strain>
        <strain evidence="3">Zambia</strain>
    </source>
</reference>
<dbReference type="InterPro" id="IPR038765">
    <property type="entry name" value="Papain-like_cys_pep_sf"/>
</dbReference>
<dbReference type="Gene3D" id="3.10.620.30">
    <property type="match status" value="1"/>
</dbReference>
<dbReference type="EMBL" id="UZAL01038939">
    <property type="protein sequence ID" value="VDP74582.1"/>
    <property type="molecule type" value="Genomic_DNA"/>
</dbReference>
<dbReference type="STRING" id="31246.A0A183PT82"/>
<feature type="non-terminal residue" evidence="2">
    <location>
        <position position="1"/>
    </location>
</feature>
<dbReference type="SUPFAM" id="SSF54001">
    <property type="entry name" value="Cysteine proteinases"/>
    <property type="match status" value="1"/>
</dbReference>
<accession>A0A183PT82</accession>
<dbReference type="PANTHER" id="PTHR47020">
    <property type="entry name" value="HILLARIN"/>
    <property type="match status" value="1"/>
</dbReference>
<sequence length="399" mass="45616">KSEPPITTDESINNHIIPIDNETIKLRSHISILEPAPSNYELPKPLSMSPTMNISSNSIKPTLDPSTFTKQLIINKSTLDDNHIAQPVDSIARELARSHTKPATWKDLYWSLIGKRNLINDELKVKALFSWLCSIPVGSIPFLTYDELQQAEQDDIQYAKEALKNKSKKLKLDSPEFILNEMSYGKATYLQAFESLCHYSNIPCVTVKGLAKGVDYVVGMRLNDINDQLQQQQSSSIMHRLQHAWNAAYLDNKWALFDPMWAAQRLAVSANTRLSQLVQTGQMDYETDMFYFNVDPAKFIYSHYPFDENWQMLKPPVTLKLPNLSQFGIHELSRRDATVTFHFRFPKPGGYKLTLYAQRIGEKVSLKKTIVNRNLYLCIIYQKSNILYLFTTVTIDGGA</sequence>
<dbReference type="Proteomes" id="UP000269396">
    <property type="component" value="Unassembled WGS sequence"/>
</dbReference>
<proteinExistence type="predicted"/>